<gene>
    <name evidence="2" type="ORF">OP8BY_1510</name>
</gene>
<dbReference type="AlphaFoldDB" id="A0A3E2BJK2"/>
<reference evidence="2 3" key="1">
    <citation type="submission" date="2018-08" db="EMBL/GenBank/DDBJ databases">
        <title>Genome analysis of the thermophilic bacterium of the candidate phylum Aminicenantes from deep subsurface aquifer revealed its physiology and ecological role.</title>
        <authorList>
            <person name="Kadnikov V.V."/>
            <person name="Mardanov A.V."/>
            <person name="Beletsky A.V."/>
            <person name="Karnachuk O.V."/>
            <person name="Ravin N.V."/>
        </authorList>
    </citation>
    <scope>NUCLEOTIDE SEQUENCE [LARGE SCALE GENOMIC DNA]</scope>
    <source>
        <strain evidence="2">BY38</strain>
    </source>
</reference>
<evidence type="ECO:0000259" key="1">
    <source>
        <dbReference type="Pfam" id="PF14238"/>
    </source>
</evidence>
<evidence type="ECO:0000313" key="2">
    <source>
        <dbReference type="EMBL" id="RFT14817.1"/>
    </source>
</evidence>
<dbReference type="Proteomes" id="UP000257323">
    <property type="component" value="Unassembled WGS sequence"/>
</dbReference>
<feature type="domain" description="DUF4340" evidence="1">
    <location>
        <begin position="71"/>
        <end position="237"/>
    </location>
</feature>
<dbReference type="EMBL" id="QUAH01000018">
    <property type="protein sequence ID" value="RFT14817.1"/>
    <property type="molecule type" value="Genomic_DNA"/>
</dbReference>
<dbReference type="InterPro" id="IPR025641">
    <property type="entry name" value="DUF4340"/>
</dbReference>
<comment type="caution">
    <text evidence="2">The sequence shown here is derived from an EMBL/GenBank/DDBJ whole genome shotgun (WGS) entry which is preliminary data.</text>
</comment>
<dbReference type="Pfam" id="PF14238">
    <property type="entry name" value="DUF4340"/>
    <property type="match status" value="2"/>
</dbReference>
<proteinExistence type="predicted"/>
<name>A0A3E2BJK2_9BACT</name>
<evidence type="ECO:0000313" key="3">
    <source>
        <dbReference type="Proteomes" id="UP000257323"/>
    </source>
</evidence>
<accession>A0A3E2BJK2</accession>
<sequence>MKFRTTLILLAVFILLLAVVILVEHRSEKVQEKKEAAEKLTDFKVSEVEKLSLKKEDGSVITLKKDDQGHWQIVEPLEAEADEYEANSLAENFASLRLDKVVEEQAKDPGLYEIPKKEVSLWLKGQAQPVVIQIGMENPLDNTLYGRRADRQQVVLLPSHLKYSLDKKVFDLRKKDILKFETARVQSVELKSKDVNWKVRKEGEAWQFVQPLTALASKYQVDNLLDSLSGLRAREFLAEEKDPDKLKQYGLDRPEFTVVLGLQDSQELVFLINRKDSKVVATSSLARKIIEVDSQIATDLSKKIDELREKKVASFNSWEAVEISLKKEGWQLNAIREKIKEKGQEQEKWYLARAEGKKEPAEESKIESLLRKLEYLEAAEFIDNPADLKEYGLDRPSLEISIRVKPADKEEKEVQLLVGTENTEKQQVVVKNRDLPYLFRVNSDFLKEIPTKAEDWQTGSTGKK</sequence>
<feature type="domain" description="DUF4340" evidence="1">
    <location>
        <begin position="357"/>
        <end position="458"/>
    </location>
</feature>
<organism evidence="2 3">
    <name type="scientific">Candidatus Saccharicenans subterraneus</name>
    <dbReference type="NCBI Taxonomy" id="2508984"/>
    <lineage>
        <taxon>Bacteria</taxon>
        <taxon>Candidatus Aminicenantota</taxon>
        <taxon>Candidatus Aminicenantia</taxon>
        <taxon>Candidatus Aminicenantales</taxon>
        <taxon>Candidatus Saccharicenantaceae</taxon>
        <taxon>Candidatus Saccharicenans</taxon>
    </lineage>
</organism>
<protein>
    <recommendedName>
        <fullName evidence="1">DUF4340 domain-containing protein</fullName>
    </recommendedName>
</protein>